<reference evidence="10" key="1">
    <citation type="journal article" date="2020" name="Nature">
        <title>Giant virus diversity and host interactions through global metagenomics.</title>
        <authorList>
            <person name="Schulz F."/>
            <person name="Roux S."/>
            <person name="Paez-Espino D."/>
            <person name="Jungbluth S."/>
            <person name="Walsh D.A."/>
            <person name="Denef V.J."/>
            <person name="McMahon K.D."/>
            <person name="Konstantinidis K.T."/>
            <person name="Eloe-Fadrosh E.A."/>
            <person name="Kyrpides N.C."/>
            <person name="Woyke T."/>
        </authorList>
    </citation>
    <scope>NUCLEOTIDE SEQUENCE</scope>
    <source>
        <strain evidence="10">GVMAG-M-3300024302-11</strain>
    </source>
</reference>
<keyword evidence="2" id="KW-0723">Serine/threonine-protein kinase</keyword>
<evidence type="ECO:0000256" key="3">
    <source>
        <dbReference type="ARBA" id="ARBA00022679"/>
    </source>
</evidence>
<dbReference type="Gene3D" id="3.90.1200.10">
    <property type="match status" value="1"/>
</dbReference>
<evidence type="ECO:0000256" key="4">
    <source>
        <dbReference type="ARBA" id="ARBA00022741"/>
    </source>
</evidence>
<accession>A0A6C0IY92</accession>
<keyword evidence="5" id="KW-0418">Kinase</keyword>
<keyword evidence="4" id="KW-0547">Nucleotide-binding</keyword>
<dbReference type="GO" id="GO:0005524">
    <property type="term" value="F:ATP binding"/>
    <property type="evidence" value="ECO:0007669"/>
    <property type="project" value="UniProtKB-KW"/>
</dbReference>
<organism evidence="10">
    <name type="scientific">viral metagenome</name>
    <dbReference type="NCBI Taxonomy" id="1070528"/>
    <lineage>
        <taxon>unclassified sequences</taxon>
        <taxon>metagenomes</taxon>
        <taxon>organismal metagenomes</taxon>
    </lineage>
</organism>
<proteinExistence type="predicted"/>
<evidence type="ECO:0000256" key="8">
    <source>
        <dbReference type="ARBA" id="ARBA00048679"/>
    </source>
</evidence>
<dbReference type="EC" id="2.7.11.1" evidence="1"/>
<dbReference type="GO" id="GO:0004674">
    <property type="term" value="F:protein serine/threonine kinase activity"/>
    <property type="evidence" value="ECO:0007669"/>
    <property type="project" value="UniProtKB-KW"/>
</dbReference>
<name>A0A6C0IY92_9ZZZZ</name>
<evidence type="ECO:0000313" key="10">
    <source>
        <dbReference type="EMBL" id="QHT96453.1"/>
    </source>
</evidence>
<comment type="catalytic activity">
    <reaction evidence="7">
        <text>L-threonyl-[protein] + ATP = O-phospho-L-threonyl-[protein] + ADP + H(+)</text>
        <dbReference type="Rhea" id="RHEA:46608"/>
        <dbReference type="Rhea" id="RHEA-COMP:11060"/>
        <dbReference type="Rhea" id="RHEA-COMP:11605"/>
        <dbReference type="ChEBI" id="CHEBI:15378"/>
        <dbReference type="ChEBI" id="CHEBI:30013"/>
        <dbReference type="ChEBI" id="CHEBI:30616"/>
        <dbReference type="ChEBI" id="CHEBI:61977"/>
        <dbReference type="ChEBI" id="CHEBI:456216"/>
        <dbReference type="EC" id="2.7.11.1"/>
    </reaction>
</comment>
<feature type="domain" description="RIO-type" evidence="9">
    <location>
        <begin position="7"/>
        <end position="121"/>
    </location>
</feature>
<dbReference type="InterPro" id="IPR011009">
    <property type="entry name" value="Kinase-like_dom_sf"/>
</dbReference>
<dbReference type="SUPFAM" id="SSF56112">
    <property type="entry name" value="Protein kinase-like (PK-like)"/>
    <property type="match status" value="1"/>
</dbReference>
<keyword evidence="3" id="KW-0808">Transferase</keyword>
<evidence type="ECO:0000256" key="6">
    <source>
        <dbReference type="ARBA" id="ARBA00022840"/>
    </source>
</evidence>
<comment type="catalytic activity">
    <reaction evidence="8">
        <text>L-seryl-[protein] + ATP = O-phospho-L-seryl-[protein] + ADP + H(+)</text>
        <dbReference type="Rhea" id="RHEA:17989"/>
        <dbReference type="Rhea" id="RHEA-COMP:9863"/>
        <dbReference type="Rhea" id="RHEA-COMP:11604"/>
        <dbReference type="ChEBI" id="CHEBI:15378"/>
        <dbReference type="ChEBI" id="CHEBI:29999"/>
        <dbReference type="ChEBI" id="CHEBI:30616"/>
        <dbReference type="ChEBI" id="CHEBI:83421"/>
        <dbReference type="ChEBI" id="CHEBI:456216"/>
        <dbReference type="EC" id="2.7.11.1"/>
    </reaction>
</comment>
<dbReference type="EMBL" id="MN740257">
    <property type="protein sequence ID" value="QHT96453.1"/>
    <property type="molecule type" value="Genomic_DNA"/>
</dbReference>
<evidence type="ECO:0000256" key="7">
    <source>
        <dbReference type="ARBA" id="ARBA00047899"/>
    </source>
</evidence>
<evidence type="ECO:0000259" key="9">
    <source>
        <dbReference type="Pfam" id="PF01163"/>
    </source>
</evidence>
<evidence type="ECO:0000256" key="5">
    <source>
        <dbReference type="ARBA" id="ARBA00022777"/>
    </source>
</evidence>
<dbReference type="Pfam" id="PF01163">
    <property type="entry name" value="RIO1"/>
    <property type="match status" value="1"/>
</dbReference>
<evidence type="ECO:0000256" key="2">
    <source>
        <dbReference type="ARBA" id="ARBA00022527"/>
    </source>
</evidence>
<keyword evidence="6" id="KW-0067">ATP-binding</keyword>
<evidence type="ECO:0000256" key="1">
    <source>
        <dbReference type="ARBA" id="ARBA00012513"/>
    </source>
</evidence>
<protein>
    <recommendedName>
        <fullName evidence="1">non-specific serine/threonine protein kinase</fullName>
        <ecNumber evidence="1">2.7.11.1</ecNumber>
    </recommendedName>
</protein>
<sequence>MEEYTKHPDKYYVKNNVSEHEYNMQKHVYDLGIVNVPKILSYCTQTQRMAMNRVGKMSVSDMYGEDAKLVPDDIFKTISSIIQLLIKHNIVYPDLTGYNFVEDTNGEIWIIDFEHSSLNEHINSILSVCSGNKIWNANFA</sequence>
<dbReference type="AlphaFoldDB" id="A0A6C0IY92"/>
<dbReference type="InterPro" id="IPR018934">
    <property type="entry name" value="RIO_dom"/>
</dbReference>